<dbReference type="RefSeq" id="XP_024332249.1">
    <property type="nucleotide sequence ID" value="XM_024474478.1"/>
</dbReference>
<evidence type="ECO:0000313" key="1">
    <source>
        <dbReference type="EMBL" id="KKO76507.1"/>
    </source>
</evidence>
<sequence>MDIIFTGTPTKREIIIYLKNKKYSLLNKIKLKRDIIIFSKEKKGYFFYTLKNKLEYKRICEFKFYTSRDVHFFLFKKKHFLRKLFLLLFYQSVFRVCNTNVLCLVYSNKKSENICRCLELLIVNSLILCKIEASCMFNLFMFDTKYKNLTKTNSIDILHSDPNCILKKYFDSNIYKSNFLIKNNSCNIVRSINDGINKKEKLFFNDVSDENTRKRKKPTINYKLSPLQMIEYDFFDKEIDEKKDLSFMSKNVSNVSKLRNTNLKRITETCKNPKFINIDLLSKKNDNQPKNVEFTFSKISKKHSRHTNENIEPVKRIKNNINEVFPLQEINKNLSNVKKINKDNYDTLLKKNTKLNAGYKNITVKYIDKLFINHIKTEKKREKKIRILDEEIEPDYHNLDQLFPIIKKSRYRNKKGRKNKHKEVVFIQNVDLRSCNLEENY</sequence>
<evidence type="ECO:0000313" key="2">
    <source>
        <dbReference type="Proteomes" id="UP000034350"/>
    </source>
</evidence>
<comment type="caution">
    <text evidence="1">The sequence shown here is derived from an EMBL/GenBank/DDBJ whole genome shotgun (WGS) entry which is preliminary data.</text>
</comment>
<name>A0A0F9YVU4_9MICR</name>
<organism evidence="1 2">
    <name type="scientific">Vairimorpha ceranae</name>
    <dbReference type="NCBI Taxonomy" id="40302"/>
    <lineage>
        <taxon>Eukaryota</taxon>
        <taxon>Fungi</taxon>
        <taxon>Fungi incertae sedis</taxon>
        <taxon>Microsporidia</taxon>
        <taxon>Nosematidae</taxon>
        <taxon>Vairimorpha</taxon>
    </lineage>
</organism>
<dbReference type="VEuPathDB" id="MicrosporidiaDB:NCER_100722"/>
<dbReference type="AlphaFoldDB" id="A0A0F9YVU4"/>
<dbReference type="VEuPathDB" id="MicrosporidiaDB:G9O61_00g005930"/>
<reference evidence="1 2" key="1">
    <citation type="journal article" date="2015" name="Environ. Microbiol.">
        <title>Genome analyses suggest the presence of polyploidy and recent human-driven expansions in eight global populations of the honeybee pathogen Nosema ceranae.</title>
        <authorList>
            <person name="Pelin A."/>
            <person name="Selman M."/>
            <person name="Aris-Brosou S."/>
            <person name="Farinelli L."/>
            <person name="Corradi N."/>
        </authorList>
    </citation>
    <scope>NUCLEOTIDE SEQUENCE [LARGE SCALE GENOMIC DNA]</scope>
    <source>
        <strain evidence="1 2">PA08 1199</strain>
    </source>
</reference>
<dbReference type="GeneID" id="36319401"/>
<gene>
    <name evidence="1" type="ORF">AAJ76_200023298</name>
</gene>
<dbReference type="VEuPathDB" id="MicrosporidiaDB:AAJ76_200023298"/>
<dbReference type="EMBL" id="JPQZ01000002">
    <property type="protein sequence ID" value="KKO76507.1"/>
    <property type="molecule type" value="Genomic_DNA"/>
</dbReference>
<protein>
    <submittedName>
        <fullName evidence="1">Uncharacterized protein</fullName>
    </submittedName>
</protein>
<dbReference type="OrthoDB" id="10679614at2759"/>
<keyword evidence="2" id="KW-1185">Reference proteome</keyword>
<accession>A0A0F9YVU4</accession>
<dbReference type="Proteomes" id="UP000034350">
    <property type="component" value="Unassembled WGS sequence"/>
</dbReference>
<proteinExistence type="predicted"/>